<feature type="compositionally biased region" description="Basic and acidic residues" evidence="1">
    <location>
        <begin position="42"/>
        <end position="60"/>
    </location>
</feature>
<reference evidence="4" key="2">
    <citation type="submission" date="2012-11" db="EMBL/GenBank/DDBJ databases">
        <authorList>
            <person name="Kuo A."/>
            <person name="Curtis B.A."/>
            <person name="Tanifuji G."/>
            <person name="Burki F."/>
            <person name="Gruber A."/>
            <person name="Irimia M."/>
            <person name="Maruyama S."/>
            <person name="Arias M.C."/>
            <person name="Ball S.G."/>
            <person name="Gile G.H."/>
            <person name="Hirakawa Y."/>
            <person name="Hopkins J.F."/>
            <person name="Rensing S.A."/>
            <person name="Schmutz J."/>
            <person name="Symeonidi A."/>
            <person name="Elias M."/>
            <person name="Eveleigh R.J."/>
            <person name="Herman E.K."/>
            <person name="Klute M.J."/>
            <person name="Nakayama T."/>
            <person name="Obornik M."/>
            <person name="Reyes-Prieto A."/>
            <person name="Armbrust E.V."/>
            <person name="Aves S.J."/>
            <person name="Beiko R.G."/>
            <person name="Coutinho P."/>
            <person name="Dacks J.B."/>
            <person name="Durnford D.G."/>
            <person name="Fast N.M."/>
            <person name="Green B.R."/>
            <person name="Grisdale C."/>
            <person name="Hempe F."/>
            <person name="Henrissat B."/>
            <person name="Hoppner M.P."/>
            <person name="Ishida K.-I."/>
            <person name="Kim E."/>
            <person name="Koreny L."/>
            <person name="Kroth P.G."/>
            <person name="Liu Y."/>
            <person name="Malik S.-B."/>
            <person name="Maier U.G."/>
            <person name="McRose D."/>
            <person name="Mock T."/>
            <person name="Neilson J.A."/>
            <person name="Onodera N.T."/>
            <person name="Poole A.M."/>
            <person name="Pritham E.J."/>
            <person name="Richards T.A."/>
            <person name="Rocap G."/>
            <person name="Roy S.W."/>
            <person name="Sarai C."/>
            <person name="Schaack S."/>
            <person name="Shirato S."/>
            <person name="Slamovits C.H."/>
            <person name="Spencer D.F."/>
            <person name="Suzuki S."/>
            <person name="Worden A.Z."/>
            <person name="Zauner S."/>
            <person name="Barry K."/>
            <person name="Bell C."/>
            <person name="Bharti A.K."/>
            <person name="Crow J.A."/>
            <person name="Grimwood J."/>
            <person name="Kramer R."/>
            <person name="Lindquist E."/>
            <person name="Lucas S."/>
            <person name="Salamov A."/>
            <person name="McFadden G.I."/>
            <person name="Lane C.E."/>
            <person name="Keeling P.J."/>
            <person name="Gray M.W."/>
            <person name="Grigoriev I.V."/>
            <person name="Archibald J.M."/>
        </authorList>
    </citation>
    <scope>NUCLEOTIDE SEQUENCE</scope>
    <source>
        <strain evidence="4">CCMP2712</strain>
    </source>
</reference>
<sequence>APAAPVAKAVTSPASSQPAQPAMEQPAAAAKEAPAAADEQVPELKPKPERTLDQIKEQLRSKSPYSQRKSPWDT</sequence>
<evidence type="ECO:0000256" key="1">
    <source>
        <dbReference type="SAM" id="MobiDB-lite"/>
    </source>
</evidence>
<dbReference type="KEGG" id="gtt:GUITHDRAFT_122559"/>
<dbReference type="EnsemblProtists" id="EKX31235">
    <property type="protein sequence ID" value="EKX31235"/>
    <property type="gene ID" value="GUITHDRAFT_122559"/>
</dbReference>
<dbReference type="Proteomes" id="UP000011087">
    <property type="component" value="Unassembled WGS sequence"/>
</dbReference>
<reference evidence="3" key="3">
    <citation type="submission" date="2015-06" db="UniProtKB">
        <authorList>
            <consortium name="EnsemblProtists"/>
        </authorList>
    </citation>
    <scope>IDENTIFICATION</scope>
</reference>
<gene>
    <name evidence="2" type="ORF">GUITHDRAFT_122559</name>
</gene>
<name>L1I5V5_GUITC</name>
<dbReference type="HOGENOM" id="CLU_2695447_0_0_1"/>
<accession>L1I5V5</accession>
<keyword evidence="4" id="KW-1185">Reference proteome</keyword>
<dbReference type="EMBL" id="JH993324">
    <property type="protein sequence ID" value="EKX31235.1"/>
    <property type="molecule type" value="Genomic_DNA"/>
</dbReference>
<feature type="compositionally biased region" description="Polar residues" evidence="1">
    <location>
        <begin position="61"/>
        <end position="74"/>
    </location>
</feature>
<feature type="non-terminal residue" evidence="2">
    <location>
        <position position="1"/>
    </location>
</feature>
<dbReference type="PaxDb" id="55529-EKX31235"/>
<feature type="compositionally biased region" description="Low complexity" evidence="1">
    <location>
        <begin position="12"/>
        <end position="39"/>
    </location>
</feature>
<dbReference type="GeneID" id="17287957"/>
<evidence type="ECO:0000313" key="2">
    <source>
        <dbReference type="EMBL" id="EKX31235.1"/>
    </source>
</evidence>
<evidence type="ECO:0000313" key="4">
    <source>
        <dbReference type="Proteomes" id="UP000011087"/>
    </source>
</evidence>
<dbReference type="AlphaFoldDB" id="L1I5V5"/>
<evidence type="ECO:0000313" key="3">
    <source>
        <dbReference type="EnsemblProtists" id="EKX31235"/>
    </source>
</evidence>
<dbReference type="RefSeq" id="XP_005818215.1">
    <property type="nucleotide sequence ID" value="XM_005818158.1"/>
</dbReference>
<organism evidence="2">
    <name type="scientific">Guillardia theta (strain CCMP2712)</name>
    <name type="common">Cryptophyte</name>
    <dbReference type="NCBI Taxonomy" id="905079"/>
    <lineage>
        <taxon>Eukaryota</taxon>
        <taxon>Cryptophyceae</taxon>
        <taxon>Pyrenomonadales</taxon>
        <taxon>Geminigeraceae</taxon>
        <taxon>Guillardia</taxon>
    </lineage>
</organism>
<protein>
    <submittedName>
        <fullName evidence="2 3">Uncharacterized protein</fullName>
    </submittedName>
</protein>
<feature type="region of interest" description="Disordered" evidence="1">
    <location>
        <begin position="1"/>
        <end position="74"/>
    </location>
</feature>
<proteinExistence type="predicted"/>
<reference evidence="2 4" key="1">
    <citation type="journal article" date="2012" name="Nature">
        <title>Algal genomes reveal evolutionary mosaicism and the fate of nucleomorphs.</title>
        <authorList>
            <consortium name="DOE Joint Genome Institute"/>
            <person name="Curtis B.A."/>
            <person name="Tanifuji G."/>
            <person name="Burki F."/>
            <person name="Gruber A."/>
            <person name="Irimia M."/>
            <person name="Maruyama S."/>
            <person name="Arias M.C."/>
            <person name="Ball S.G."/>
            <person name="Gile G.H."/>
            <person name="Hirakawa Y."/>
            <person name="Hopkins J.F."/>
            <person name="Kuo A."/>
            <person name="Rensing S.A."/>
            <person name="Schmutz J."/>
            <person name="Symeonidi A."/>
            <person name="Elias M."/>
            <person name="Eveleigh R.J."/>
            <person name="Herman E.K."/>
            <person name="Klute M.J."/>
            <person name="Nakayama T."/>
            <person name="Obornik M."/>
            <person name="Reyes-Prieto A."/>
            <person name="Armbrust E.V."/>
            <person name="Aves S.J."/>
            <person name="Beiko R.G."/>
            <person name="Coutinho P."/>
            <person name="Dacks J.B."/>
            <person name="Durnford D.G."/>
            <person name="Fast N.M."/>
            <person name="Green B.R."/>
            <person name="Grisdale C.J."/>
            <person name="Hempel F."/>
            <person name="Henrissat B."/>
            <person name="Hoppner M.P."/>
            <person name="Ishida K."/>
            <person name="Kim E."/>
            <person name="Koreny L."/>
            <person name="Kroth P.G."/>
            <person name="Liu Y."/>
            <person name="Malik S.B."/>
            <person name="Maier U.G."/>
            <person name="McRose D."/>
            <person name="Mock T."/>
            <person name="Neilson J.A."/>
            <person name="Onodera N.T."/>
            <person name="Poole A.M."/>
            <person name="Pritham E.J."/>
            <person name="Richards T.A."/>
            <person name="Rocap G."/>
            <person name="Roy S.W."/>
            <person name="Sarai C."/>
            <person name="Schaack S."/>
            <person name="Shirato S."/>
            <person name="Slamovits C.H."/>
            <person name="Spencer D.F."/>
            <person name="Suzuki S."/>
            <person name="Worden A.Z."/>
            <person name="Zauner S."/>
            <person name="Barry K."/>
            <person name="Bell C."/>
            <person name="Bharti A.K."/>
            <person name="Crow J.A."/>
            <person name="Grimwood J."/>
            <person name="Kramer R."/>
            <person name="Lindquist E."/>
            <person name="Lucas S."/>
            <person name="Salamov A."/>
            <person name="McFadden G.I."/>
            <person name="Lane C.E."/>
            <person name="Keeling P.J."/>
            <person name="Gray M.W."/>
            <person name="Grigoriev I.V."/>
            <person name="Archibald J.M."/>
        </authorList>
    </citation>
    <scope>NUCLEOTIDE SEQUENCE</scope>
    <source>
        <strain evidence="2 4">CCMP2712</strain>
    </source>
</reference>